<sequence length="66" mass="7718">MFILEPGGKQGADKWIRNLYFLFCYPKPTLIVFIAENQVRQSLKMGSVYLCSIDLYIIEILFGRKK</sequence>
<comment type="caution">
    <text evidence="1">The sequence shown here is derived from an EMBL/GenBank/DDBJ whole genome shotgun (WGS) entry which is preliminary data.</text>
</comment>
<protein>
    <submittedName>
        <fullName evidence="1">Uncharacterized protein</fullName>
    </submittedName>
</protein>
<reference evidence="1 2" key="1">
    <citation type="submission" date="2015-12" db="EMBL/GenBank/DDBJ databases">
        <authorList>
            <person name="Shamseldin A."/>
            <person name="Moawad H."/>
            <person name="Abd El-Rahim W.M."/>
            <person name="Sadowsky M.J."/>
        </authorList>
    </citation>
    <scope>NUCLEOTIDE SEQUENCE [LARGE SCALE GENOMIC DNA]</scope>
    <source>
        <strain evidence="1 2">WF1</strain>
    </source>
</reference>
<dbReference type="Proteomes" id="UP000191980">
    <property type="component" value="Unassembled WGS sequence"/>
</dbReference>
<keyword evidence="2" id="KW-1185">Reference proteome</keyword>
<evidence type="ECO:0000313" key="2">
    <source>
        <dbReference type="Proteomes" id="UP000191980"/>
    </source>
</evidence>
<gene>
    <name evidence="1" type="ORF">AU255_07425</name>
</gene>
<proteinExistence type="predicted"/>
<dbReference type="EMBL" id="LPUF01000001">
    <property type="protein sequence ID" value="OQK17687.1"/>
    <property type="molecule type" value="Genomic_DNA"/>
</dbReference>
<dbReference type="AlphaFoldDB" id="A0A1V8M815"/>
<evidence type="ECO:0000313" key="1">
    <source>
        <dbReference type="EMBL" id="OQK17687.1"/>
    </source>
</evidence>
<dbReference type="STRING" id="1420851.AU255_07425"/>
<name>A0A1V8M815_9GAMM</name>
<accession>A0A1V8M815</accession>
<organism evidence="1 2">
    <name type="scientific">Methyloprofundus sedimenti</name>
    <dbReference type="NCBI Taxonomy" id="1420851"/>
    <lineage>
        <taxon>Bacteria</taxon>
        <taxon>Pseudomonadati</taxon>
        <taxon>Pseudomonadota</taxon>
        <taxon>Gammaproteobacteria</taxon>
        <taxon>Methylococcales</taxon>
        <taxon>Methylococcaceae</taxon>
        <taxon>Methyloprofundus</taxon>
    </lineage>
</organism>